<accession>A0A4R3MKL5</accession>
<sequence length="202" mass="24174">MMKWGWTMLELNVMKKENIIEFIYDYVQKENQNNNNIIYEAFQGENQIILDVDAKFNTSKLIDNNSITIIGKYRNDENVIAKTSIFITEYDLYKDIFYWNYNKNSKKLSKKYLSDYREIIGEYAVIVGYIQIANKVTSNDLVSKNEIISFFYNFNKYLMVDHNLFVYVEPRGMYFLSKEEIELNSIIWKDNLPEELLREVTT</sequence>
<protein>
    <submittedName>
        <fullName evidence="1">Uncharacterized protein</fullName>
    </submittedName>
</protein>
<dbReference type="AlphaFoldDB" id="A0A4R3MKL5"/>
<comment type="caution">
    <text evidence="1">The sequence shown here is derived from an EMBL/GenBank/DDBJ whole genome shotgun (WGS) entry which is preliminary data.</text>
</comment>
<keyword evidence="2" id="KW-1185">Reference proteome</keyword>
<proteinExistence type="predicted"/>
<gene>
    <name evidence="1" type="ORF">EDC18_106165</name>
</gene>
<reference evidence="1 2" key="1">
    <citation type="submission" date="2019-03" db="EMBL/GenBank/DDBJ databases">
        <title>Genomic Encyclopedia of Type Strains, Phase IV (KMG-IV): sequencing the most valuable type-strain genomes for metagenomic binning, comparative biology and taxonomic classification.</title>
        <authorList>
            <person name="Goeker M."/>
        </authorList>
    </citation>
    <scope>NUCLEOTIDE SEQUENCE [LARGE SCALE GENOMIC DNA]</scope>
    <source>
        <strain evidence="1 2">DSM 24629</strain>
    </source>
</reference>
<organism evidence="1 2">
    <name type="scientific">Natranaerovirga pectinivora</name>
    <dbReference type="NCBI Taxonomy" id="682400"/>
    <lineage>
        <taxon>Bacteria</taxon>
        <taxon>Bacillati</taxon>
        <taxon>Bacillota</taxon>
        <taxon>Clostridia</taxon>
        <taxon>Lachnospirales</taxon>
        <taxon>Natranaerovirgaceae</taxon>
        <taxon>Natranaerovirga</taxon>
    </lineage>
</organism>
<name>A0A4R3MKL5_9FIRM</name>
<dbReference type="Proteomes" id="UP000294902">
    <property type="component" value="Unassembled WGS sequence"/>
</dbReference>
<evidence type="ECO:0000313" key="1">
    <source>
        <dbReference type="EMBL" id="TCT14361.1"/>
    </source>
</evidence>
<evidence type="ECO:0000313" key="2">
    <source>
        <dbReference type="Proteomes" id="UP000294902"/>
    </source>
</evidence>
<dbReference type="EMBL" id="SMAL01000006">
    <property type="protein sequence ID" value="TCT14361.1"/>
    <property type="molecule type" value="Genomic_DNA"/>
</dbReference>